<dbReference type="RefSeq" id="WP_400185674.1">
    <property type="nucleotide sequence ID" value="NZ_JBGORX010000001.1"/>
</dbReference>
<gene>
    <name evidence="1" type="ORF">ACD661_01030</name>
</gene>
<name>A0ABW8D6Z9_9GAMM</name>
<dbReference type="Proteomes" id="UP001615550">
    <property type="component" value="Unassembled WGS sequence"/>
</dbReference>
<evidence type="ECO:0000313" key="1">
    <source>
        <dbReference type="EMBL" id="MFJ1267135.1"/>
    </source>
</evidence>
<proteinExistence type="predicted"/>
<sequence length="252" mass="26510">MNYKLWGNLILLALPYSHTLAAKATILQKAELAIGINGKNAEVRPCSHSLQNCSIVISEVNAPCLSQPGSITIRNNSQIIAKNIKVFSTDPYFTSYVVTHNSCPSQLYPNNSCVISFDTNSAASFSLSNILVKGTNTTATYFNMQAIVCSIPPTTLTTAQSIVQLCTQSTSGSPEEISISNNGVNPAIGLNAIVNSPDLGITIINNNCPIALAPGDSCSLSFSPGDEGGSTTSQISGSNTNILSITLNQIFC</sequence>
<dbReference type="EMBL" id="JBGORX010000001">
    <property type="protein sequence ID" value="MFJ1267135.1"/>
    <property type="molecule type" value="Genomic_DNA"/>
</dbReference>
<evidence type="ECO:0000313" key="2">
    <source>
        <dbReference type="Proteomes" id="UP001615550"/>
    </source>
</evidence>
<protein>
    <recommendedName>
        <fullName evidence="3">Transmembrane protein</fullName>
    </recommendedName>
</protein>
<organism evidence="1 2">
    <name type="scientific">Legionella lytica</name>
    <dbReference type="NCBI Taxonomy" id="96232"/>
    <lineage>
        <taxon>Bacteria</taxon>
        <taxon>Pseudomonadati</taxon>
        <taxon>Pseudomonadota</taxon>
        <taxon>Gammaproteobacteria</taxon>
        <taxon>Legionellales</taxon>
        <taxon>Legionellaceae</taxon>
        <taxon>Legionella</taxon>
    </lineage>
</organism>
<evidence type="ECO:0008006" key="3">
    <source>
        <dbReference type="Google" id="ProtNLM"/>
    </source>
</evidence>
<reference evidence="1 2" key="1">
    <citation type="submission" date="2024-08" db="EMBL/GenBank/DDBJ databases">
        <title>Draft Genome Sequence of Legionella lytica strain DSB2004, Isolated From a Fire Sprinkler System.</title>
        <authorList>
            <person name="Everhart A.D."/>
            <person name="Kidane D.T."/>
            <person name="Farone A.L."/>
            <person name="Farone M.B."/>
        </authorList>
    </citation>
    <scope>NUCLEOTIDE SEQUENCE [LARGE SCALE GENOMIC DNA]</scope>
    <source>
        <strain evidence="1 2">DSB2004</strain>
    </source>
</reference>
<accession>A0ABW8D6Z9</accession>
<comment type="caution">
    <text evidence="1">The sequence shown here is derived from an EMBL/GenBank/DDBJ whole genome shotgun (WGS) entry which is preliminary data.</text>
</comment>
<keyword evidence="2" id="KW-1185">Reference proteome</keyword>